<evidence type="ECO:0000313" key="2">
    <source>
        <dbReference type="Proteomes" id="UP000030762"/>
    </source>
</evidence>
<dbReference type="VEuPathDB" id="FungiDB:SDRG_00583"/>
<dbReference type="AlphaFoldDB" id="T0QX89"/>
<organism evidence="1 2">
    <name type="scientific">Saprolegnia diclina (strain VS20)</name>
    <dbReference type="NCBI Taxonomy" id="1156394"/>
    <lineage>
        <taxon>Eukaryota</taxon>
        <taxon>Sar</taxon>
        <taxon>Stramenopiles</taxon>
        <taxon>Oomycota</taxon>
        <taxon>Saprolegniomycetes</taxon>
        <taxon>Saprolegniales</taxon>
        <taxon>Saprolegniaceae</taxon>
        <taxon>Saprolegnia</taxon>
    </lineage>
</organism>
<gene>
    <name evidence="1" type="ORF">SDRG_00583</name>
</gene>
<accession>T0QX89</accession>
<dbReference type="GeneID" id="19941310"/>
<reference evidence="1 2" key="1">
    <citation type="submission" date="2012-04" db="EMBL/GenBank/DDBJ databases">
        <title>The Genome Sequence of Saprolegnia declina VS20.</title>
        <authorList>
            <consortium name="The Broad Institute Genome Sequencing Platform"/>
            <person name="Russ C."/>
            <person name="Nusbaum C."/>
            <person name="Tyler B."/>
            <person name="van West P."/>
            <person name="Dieguez-Uribeondo J."/>
            <person name="de Bruijn I."/>
            <person name="Tripathy S."/>
            <person name="Jiang R."/>
            <person name="Young S.K."/>
            <person name="Zeng Q."/>
            <person name="Gargeya S."/>
            <person name="Fitzgerald M."/>
            <person name="Haas B."/>
            <person name="Abouelleil A."/>
            <person name="Alvarado L."/>
            <person name="Arachchi H.M."/>
            <person name="Berlin A."/>
            <person name="Chapman S.B."/>
            <person name="Goldberg J."/>
            <person name="Griggs A."/>
            <person name="Gujja S."/>
            <person name="Hansen M."/>
            <person name="Howarth C."/>
            <person name="Imamovic A."/>
            <person name="Larimer J."/>
            <person name="McCowen C."/>
            <person name="Montmayeur A."/>
            <person name="Murphy C."/>
            <person name="Neiman D."/>
            <person name="Pearson M."/>
            <person name="Priest M."/>
            <person name="Roberts A."/>
            <person name="Saif S."/>
            <person name="Shea T."/>
            <person name="Sisk P."/>
            <person name="Sykes S."/>
            <person name="Wortman J."/>
            <person name="Nusbaum C."/>
            <person name="Birren B."/>
        </authorList>
    </citation>
    <scope>NUCLEOTIDE SEQUENCE [LARGE SCALE GENOMIC DNA]</scope>
    <source>
        <strain evidence="1 2">VS20</strain>
    </source>
</reference>
<proteinExistence type="predicted"/>
<protein>
    <submittedName>
        <fullName evidence="1">Uncharacterized protein</fullName>
    </submittedName>
</protein>
<dbReference type="InParanoid" id="T0QX89"/>
<dbReference type="EMBL" id="JH767132">
    <property type="protein sequence ID" value="EQC42864.1"/>
    <property type="molecule type" value="Genomic_DNA"/>
</dbReference>
<keyword evidence="2" id="KW-1185">Reference proteome</keyword>
<evidence type="ECO:0000313" key="1">
    <source>
        <dbReference type="EMBL" id="EQC42864.1"/>
    </source>
</evidence>
<dbReference type="OrthoDB" id="71084at2759"/>
<dbReference type="OMA" id="SVHHRAF"/>
<dbReference type="RefSeq" id="XP_008604287.1">
    <property type="nucleotide sequence ID" value="XM_008606065.1"/>
</dbReference>
<dbReference type="Proteomes" id="UP000030762">
    <property type="component" value="Unassembled WGS sequence"/>
</dbReference>
<sequence>MDADCKEILEELLSVHHRAFQEMVADHYKLVEAHIDVYGTHPYTQESAKALNKAAYEDKFLPDPMLDNRQFSKIVLDFVDESVTDDGSCSPAALAHLLELGATHKATLLPIDKARIVFTIERSFEARGLSDSDRKLVCDAYQKKIPLLVEWCQPPTVEAEAQCVTLLLQLLLAGPPLLAQDKAVVLPMLSEAAQTLSSEPLRTLAEKTLQKFQA</sequence>
<name>T0QX89_SAPDV</name>